<dbReference type="Gene3D" id="1.25.40.10">
    <property type="entry name" value="Tetratricopeptide repeat domain"/>
    <property type="match status" value="1"/>
</dbReference>
<comment type="caution">
    <text evidence="2">The sequence shown here is derived from an EMBL/GenBank/DDBJ whole genome shotgun (WGS) entry which is preliminary data.</text>
</comment>
<evidence type="ECO:0000313" key="2">
    <source>
        <dbReference type="EMBL" id="KAF0729489.1"/>
    </source>
</evidence>
<gene>
    <name evidence="2" type="ORF">Ae201684_012984</name>
</gene>
<proteinExistence type="predicted"/>
<dbReference type="VEuPathDB" id="FungiDB:AeMF1_012446"/>
<dbReference type="InterPro" id="IPR019734">
    <property type="entry name" value="TPR_rpt"/>
</dbReference>
<name>A0A6G0WPZ9_9STRA</name>
<dbReference type="InterPro" id="IPR011990">
    <property type="entry name" value="TPR-like_helical_dom_sf"/>
</dbReference>
<dbReference type="SMART" id="SM00028">
    <property type="entry name" value="TPR"/>
    <property type="match status" value="2"/>
</dbReference>
<dbReference type="SUPFAM" id="SSF48452">
    <property type="entry name" value="TPR-like"/>
    <property type="match status" value="1"/>
</dbReference>
<sequence length="669" mass="75500">MPNSLVDHRAIKTLVSTLARILRLFSLKANPACHLHFLCLFVLRQFIRQYNDVRLHACNVGFLDHCSDVLGATAVLTTMQGVVMETLRILRMRLLLPETFSHKSMTLDRVAEAQSIHSFLKIPPRTALPGGSPISRVSPTPKYVTLPANASYVTLRNWKARLRLAFELLHDGSRVNMSEAAKIFRAILTLAPHGCNVPLLYANLGAIHLAENELSDAVKCFQKTLAHTPDSWKTHFNLGIAYIRLGRLLKGKEHLKQCVAMQPGYVLARQALAEVESTWISESRDVITATNERQDFANELSNIIVVIKQAPTTKLLEATEHAAETFAISASQQCAVPITQPLTQAWYGVIAELLHRLFVFAALKQIDLSKVFESHCKSSNSESISIEDLEAIVDSVTQTKMTLAEKEKVREMFPSGLSLLSTLRDNCIREILYPILQPNPETVSTIFKIKETGPWYNALIHRRVGPHCRRHHHHYNPSTLWDWLDMPLFAWIKSINQGRCQVAKFSSVILKAELYTVIHLARAQPKLQPQDFKGLNLNERGTLIFELYGLRTSVERAAGCLVQGVGRVVLARAQLRRLRELRDISVEDRNIDGDQRLSLAESLAQRQRDDAIMAIVDLVLVQVVDQVQYRLYMAPPSKGMPVRTELRQKVHFAATSIQQKLRENRKSPC</sequence>
<keyword evidence="3" id="KW-1185">Reference proteome</keyword>
<organism evidence="2 3">
    <name type="scientific">Aphanomyces euteiches</name>
    <dbReference type="NCBI Taxonomy" id="100861"/>
    <lineage>
        <taxon>Eukaryota</taxon>
        <taxon>Sar</taxon>
        <taxon>Stramenopiles</taxon>
        <taxon>Oomycota</taxon>
        <taxon>Saprolegniomycetes</taxon>
        <taxon>Saprolegniales</taxon>
        <taxon>Verrucalvaceae</taxon>
        <taxon>Aphanomyces</taxon>
    </lineage>
</organism>
<evidence type="ECO:0000256" key="1">
    <source>
        <dbReference type="PROSITE-ProRule" id="PRU00339"/>
    </source>
</evidence>
<protein>
    <submittedName>
        <fullName evidence="2">Uncharacterized protein</fullName>
    </submittedName>
</protein>
<accession>A0A6G0WPZ9</accession>
<dbReference type="PROSITE" id="PS50005">
    <property type="entry name" value="TPR"/>
    <property type="match status" value="1"/>
</dbReference>
<reference evidence="2 3" key="1">
    <citation type="submission" date="2019-07" db="EMBL/GenBank/DDBJ databases">
        <title>Genomics analysis of Aphanomyces spp. identifies a new class of oomycete effector associated with host adaptation.</title>
        <authorList>
            <person name="Gaulin E."/>
        </authorList>
    </citation>
    <scope>NUCLEOTIDE SEQUENCE [LARGE SCALE GENOMIC DNA]</scope>
    <source>
        <strain evidence="2 3">ATCC 201684</strain>
    </source>
</reference>
<evidence type="ECO:0000313" key="3">
    <source>
        <dbReference type="Proteomes" id="UP000481153"/>
    </source>
</evidence>
<feature type="repeat" description="TPR" evidence="1">
    <location>
        <begin position="198"/>
        <end position="231"/>
    </location>
</feature>
<dbReference type="Proteomes" id="UP000481153">
    <property type="component" value="Unassembled WGS sequence"/>
</dbReference>
<dbReference type="AlphaFoldDB" id="A0A6G0WPZ9"/>
<keyword evidence="1" id="KW-0802">TPR repeat</keyword>
<dbReference type="EMBL" id="VJMJ01000164">
    <property type="protein sequence ID" value="KAF0729489.1"/>
    <property type="molecule type" value="Genomic_DNA"/>
</dbReference>